<proteinExistence type="predicted"/>
<keyword evidence="1" id="KW-0472">Membrane</keyword>
<dbReference type="Proteomes" id="UP000054279">
    <property type="component" value="Unassembled WGS sequence"/>
</dbReference>
<organism evidence="3 4">
    <name type="scientific">Sphaerobolus stellatus (strain SS14)</name>
    <dbReference type="NCBI Taxonomy" id="990650"/>
    <lineage>
        <taxon>Eukaryota</taxon>
        <taxon>Fungi</taxon>
        <taxon>Dikarya</taxon>
        <taxon>Basidiomycota</taxon>
        <taxon>Agaricomycotina</taxon>
        <taxon>Agaricomycetes</taxon>
        <taxon>Phallomycetidae</taxon>
        <taxon>Geastrales</taxon>
        <taxon>Sphaerobolaceae</taxon>
        <taxon>Sphaerobolus</taxon>
    </lineage>
</organism>
<keyword evidence="1" id="KW-1133">Transmembrane helix</keyword>
<feature type="transmembrane region" description="Helical" evidence="1">
    <location>
        <begin position="31"/>
        <end position="51"/>
    </location>
</feature>
<evidence type="ECO:0000313" key="4">
    <source>
        <dbReference type="Proteomes" id="UP000054279"/>
    </source>
</evidence>
<dbReference type="OrthoDB" id="1436450at2759"/>
<keyword evidence="1" id="KW-0812">Transmembrane</keyword>
<keyword evidence="4" id="KW-1185">Reference proteome</keyword>
<evidence type="ECO:0000256" key="2">
    <source>
        <dbReference type="SAM" id="SignalP"/>
    </source>
</evidence>
<feature type="signal peptide" evidence="2">
    <location>
        <begin position="1"/>
        <end position="26"/>
    </location>
</feature>
<keyword evidence="2" id="KW-0732">Signal</keyword>
<dbReference type="EMBL" id="KN837198">
    <property type="protein sequence ID" value="KIJ34588.1"/>
    <property type="molecule type" value="Genomic_DNA"/>
</dbReference>
<evidence type="ECO:0000256" key="1">
    <source>
        <dbReference type="SAM" id="Phobius"/>
    </source>
</evidence>
<reference evidence="3 4" key="1">
    <citation type="submission" date="2014-06" db="EMBL/GenBank/DDBJ databases">
        <title>Evolutionary Origins and Diversification of the Mycorrhizal Mutualists.</title>
        <authorList>
            <consortium name="DOE Joint Genome Institute"/>
            <consortium name="Mycorrhizal Genomics Consortium"/>
            <person name="Kohler A."/>
            <person name="Kuo A."/>
            <person name="Nagy L.G."/>
            <person name="Floudas D."/>
            <person name="Copeland A."/>
            <person name="Barry K.W."/>
            <person name="Cichocki N."/>
            <person name="Veneault-Fourrey C."/>
            <person name="LaButti K."/>
            <person name="Lindquist E.A."/>
            <person name="Lipzen A."/>
            <person name="Lundell T."/>
            <person name="Morin E."/>
            <person name="Murat C."/>
            <person name="Riley R."/>
            <person name="Ohm R."/>
            <person name="Sun H."/>
            <person name="Tunlid A."/>
            <person name="Henrissat B."/>
            <person name="Grigoriev I.V."/>
            <person name="Hibbett D.S."/>
            <person name="Martin F."/>
        </authorList>
    </citation>
    <scope>NUCLEOTIDE SEQUENCE [LARGE SCALE GENOMIC DNA]</scope>
    <source>
        <strain evidence="3 4">SS14</strain>
    </source>
</reference>
<name>A0A0C9TW46_SPHS4</name>
<accession>A0A0C9TW46</accession>
<feature type="chain" id="PRO_5002203908" description="Protein S-acyltransferase" evidence="2">
    <location>
        <begin position="27"/>
        <end position="150"/>
    </location>
</feature>
<evidence type="ECO:0008006" key="5">
    <source>
        <dbReference type="Google" id="ProtNLM"/>
    </source>
</evidence>
<dbReference type="AlphaFoldDB" id="A0A0C9TW46"/>
<protein>
    <recommendedName>
        <fullName evidence="5">Protein S-acyltransferase</fullName>
    </recommendedName>
</protein>
<sequence>MWSSTFTLYVFLSVLILLARRFPTSSDPQQSVIIALAGFFVIFMTILFLYVKLLVFFNMATLEQLHAQRMHERKKAILSDLIPCPCTGLCGGGSGRWEEGMPDVAKQVTPCGLWLRGRGLKSSVMWSGGRWRRRGIFGGPGVRGRVESKL</sequence>
<evidence type="ECO:0000313" key="3">
    <source>
        <dbReference type="EMBL" id="KIJ34588.1"/>
    </source>
</evidence>
<dbReference type="HOGENOM" id="CLU_1741730_0_0_1"/>
<gene>
    <name evidence="3" type="ORF">M422DRAFT_35083</name>
</gene>